<dbReference type="PROSITE" id="PS51198">
    <property type="entry name" value="UVRD_HELICASE_ATP_BIND"/>
    <property type="match status" value="1"/>
</dbReference>
<organism evidence="15 16">
    <name type="scientific">Phlebiopsis gigantea (strain 11061_1 CR5-6)</name>
    <name type="common">White-rot fungus</name>
    <name type="synonym">Peniophora gigantea</name>
    <dbReference type="NCBI Taxonomy" id="745531"/>
    <lineage>
        <taxon>Eukaryota</taxon>
        <taxon>Fungi</taxon>
        <taxon>Dikarya</taxon>
        <taxon>Basidiomycota</taxon>
        <taxon>Agaricomycotina</taxon>
        <taxon>Agaricomycetes</taxon>
        <taxon>Polyporales</taxon>
        <taxon>Phanerochaetaceae</taxon>
        <taxon>Phlebiopsis</taxon>
    </lineage>
</organism>
<accession>A0A0C3SB62</accession>
<feature type="domain" description="UvrD-like helicase ATP-binding" evidence="13">
    <location>
        <begin position="8"/>
        <end position="325"/>
    </location>
</feature>
<dbReference type="GO" id="GO:0043138">
    <property type="term" value="F:3'-5' DNA helicase activity"/>
    <property type="evidence" value="ECO:0007669"/>
    <property type="project" value="UniProtKB-EC"/>
</dbReference>
<dbReference type="HOGENOM" id="CLU_004585_4_1_1"/>
<feature type="domain" description="UvrD-like helicase C-terminal" evidence="14">
    <location>
        <begin position="326"/>
        <end position="659"/>
    </location>
</feature>
<keyword evidence="7" id="KW-0413">Isomerase</keyword>
<sequence>MASAHLVGLNQAQLRAVEHPPHIPLQILAGPGSGKTKVLTSRIVHLVTRHAVSPSSICAVTFTNKAAMEMRTRLGKMLTKEQVRQIKMGTFHALCAQFLRKYATLVGIGGNFTVCDADESKKIIGKMLKESDLKEFLKSCSITLSEGTAMSRISQSKAKGLTPHDLLDTWHSTSHTAPRKGKSKEKGPSLLTYEHLNAELGTCNTKQIIDYVAANLFAQYERTLRDNNSLDFDDLLVYGVKLFGENPKVGTWCEHVLVDEFQDTNSVQYELMRGLAASSRCVTIVGDPDQSIYGWRSAEVENLAKMRRDFATTQQIMLEDNYRSTGSILAVSLAIVAQDKARIKKTLNATHPQGPKPTLHCFPSDQAEASAVAHEVKRLVAHMGGVLSFDDVGILLRYNSLSRVFESAFRKEGVPTRILGGQRFFERVEVKDLLAYLQLVDNPAYLPAFGRVVNVPARGLGQKSIQELLVVAGKKGMSPLEVAERIYEGRMPDIKPPVKRKIGDFILSLKVLRKLASEGAGPASLIRRLLELVQYETYLQKTQEDWESRWENVKELINFASEMEDDLGVRSFDIESPDLDKGEDDWVDNGEDEYDEEELDDLGFAEVKTRPEESAPAKTEPETPLRAFLQASMLSTDTGQTDEKDKPKVTITTCHAAKGLEWPVVFIPVVEEGVFPSARAEDKEEERRLLYVACTRAQGLLYLTHASSRMMNGEKVFKKLSEFVSVITGPSEVRRASLALFSESPPEMTYGQCRTLASVLHRTAVDSEQRTKDVAELCVLVVVTTYGG</sequence>
<dbReference type="GO" id="GO:0016787">
    <property type="term" value="F:hydrolase activity"/>
    <property type="evidence" value="ECO:0007669"/>
    <property type="project" value="UniProtKB-UniRule"/>
</dbReference>
<reference evidence="15 16" key="1">
    <citation type="journal article" date="2014" name="PLoS Genet.">
        <title>Analysis of the Phlebiopsis gigantea genome, transcriptome and secretome provides insight into its pioneer colonization strategies of wood.</title>
        <authorList>
            <person name="Hori C."/>
            <person name="Ishida T."/>
            <person name="Igarashi K."/>
            <person name="Samejima M."/>
            <person name="Suzuki H."/>
            <person name="Master E."/>
            <person name="Ferreira P."/>
            <person name="Ruiz-Duenas F.J."/>
            <person name="Held B."/>
            <person name="Canessa P."/>
            <person name="Larrondo L.F."/>
            <person name="Schmoll M."/>
            <person name="Druzhinina I.S."/>
            <person name="Kubicek C.P."/>
            <person name="Gaskell J.A."/>
            <person name="Kersten P."/>
            <person name="St John F."/>
            <person name="Glasner J."/>
            <person name="Sabat G."/>
            <person name="Splinter BonDurant S."/>
            <person name="Syed K."/>
            <person name="Yadav J."/>
            <person name="Mgbeahuruike A.C."/>
            <person name="Kovalchuk A."/>
            <person name="Asiegbu F.O."/>
            <person name="Lackner G."/>
            <person name="Hoffmeister D."/>
            <person name="Rencoret J."/>
            <person name="Gutierrez A."/>
            <person name="Sun H."/>
            <person name="Lindquist E."/>
            <person name="Barry K."/>
            <person name="Riley R."/>
            <person name="Grigoriev I.V."/>
            <person name="Henrissat B."/>
            <person name="Kues U."/>
            <person name="Berka R.M."/>
            <person name="Martinez A.T."/>
            <person name="Covert S.F."/>
            <person name="Blanchette R.A."/>
            <person name="Cullen D."/>
        </authorList>
    </citation>
    <scope>NUCLEOTIDE SEQUENCE [LARGE SCALE GENOMIC DNA]</scope>
    <source>
        <strain evidence="15 16">11061_1 CR5-6</strain>
    </source>
</reference>
<evidence type="ECO:0000259" key="13">
    <source>
        <dbReference type="PROSITE" id="PS51198"/>
    </source>
</evidence>
<dbReference type="Gene3D" id="1.10.486.10">
    <property type="entry name" value="PCRA, domain 4"/>
    <property type="match status" value="2"/>
</dbReference>
<gene>
    <name evidence="15" type="ORF">PHLGIDRAFT_23961</name>
</gene>
<dbReference type="InterPro" id="IPR014016">
    <property type="entry name" value="UvrD-like_ATP-bd"/>
</dbReference>
<evidence type="ECO:0000256" key="3">
    <source>
        <dbReference type="ARBA" id="ARBA00022801"/>
    </source>
</evidence>
<dbReference type="InterPro" id="IPR013986">
    <property type="entry name" value="DExx_box_DNA_helicase_dom_sf"/>
</dbReference>
<comment type="similarity">
    <text evidence="1">Belongs to the helicase family. UvrD subfamily.</text>
</comment>
<evidence type="ECO:0000256" key="11">
    <source>
        <dbReference type="PROSITE-ProRule" id="PRU00560"/>
    </source>
</evidence>
<evidence type="ECO:0000313" key="16">
    <source>
        <dbReference type="Proteomes" id="UP000053257"/>
    </source>
</evidence>
<dbReference type="GO" id="GO:0005524">
    <property type="term" value="F:ATP binding"/>
    <property type="evidence" value="ECO:0007669"/>
    <property type="project" value="UniProtKB-UniRule"/>
</dbReference>
<protein>
    <recommendedName>
        <fullName evidence="9">DNA 3'-5' helicase</fullName>
        <ecNumber evidence="9">5.6.2.4</ecNumber>
    </recommendedName>
</protein>
<evidence type="ECO:0000259" key="14">
    <source>
        <dbReference type="PROSITE" id="PS51217"/>
    </source>
</evidence>
<dbReference type="InterPro" id="IPR014017">
    <property type="entry name" value="DNA_helicase_UvrD-like_C"/>
</dbReference>
<comment type="catalytic activity">
    <reaction evidence="8">
        <text>Couples ATP hydrolysis with the unwinding of duplex DNA by translocating in the 3'-5' direction.</text>
        <dbReference type="EC" id="5.6.2.4"/>
    </reaction>
</comment>
<keyword evidence="6" id="KW-0238">DNA-binding</keyword>
<evidence type="ECO:0000256" key="4">
    <source>
        <dbReference type="ARBA" id="ARBA00022806"/>
    </source>
</evidence>
<evidence type="ECO:0000256" key="7">
    <source>
        <dbReference type="ARBA" id="ARBA00023235"/>
    </source>
</evidence>
<keyword evidence="3 11" id="KW-0378">Hydrolase</keyword>
<dbReference type="SUPFAM" id="SSF52540">
    <property type="entry name" value="P-loop containing nucleoside triphosphate hydrolases"/>
    <property type="match status" value="1"/>
</dbReference>
<keyword evidence="16" id="KW-1185">Reference proteome</keyword>
<dbReference type="PANTHER" id="PTHR11070">
    <property type="entry name" value="UVRD / RECB / PCRA DNA HELICASE FAMILY MEMBER"/>
    <property type="match status" value="1"/>
</dbReference>
<dbReference type="PROSITE" id="PS51217">
    <property type="entry name" value="UVRD_HELICASE_CTER"/>
    <property type="match status" value="1"/>
</dbReference>
<proteinExistence type="inferred from homology"/>
<dbReference type="CDD" id="cd17932">
    <property type="entry name" value="DEXQc_UvrD"/>
    <property type="match status" value="1"/>
</dbReference>
<dbReference type="EMBL" id="KN840493">
    <property type="protein sequence ID" value="KIP07660.1"/>
    <property type="molecule type" value="Genomic_DNA"/>
</dbReference>
<keyword evidence="4 11" id="KW-0347">Helicase</keyword>
<dbReference type="Gene3D" id="3.40.50.300">
    <property type="entry name" value="P-loop containing nucleotide triphosphate hydrolases"/>
    <property type="match status" value="3"/>
</dbReference>
<evidence type="ECO:0000256" key="6">
    <source>
        <dbReference type="ARBA" id="ARBA00023125"/>
    </source>
</evidence>
<evidence type="ECO:0000256" key="10">
    <source>
        <dbReference type="ARBA" id="ARBA00048988"/>
    </source>
</evidence>
<dbReference type="GO" id="GO:0003677">
    <property type="term" value="F:DNA binding"/>
    <property type="evidence" value="ECO:0007669"/>
    <property type="project" value="UniProtKB-KW"/>
</dbReference>
<feature type="compositionally biased region" description="Acidic residues" evidence="12">
    <location>
        <begin position="575"/>
        <end position="598"/>
    </location>
</feature>
<dbReference type="InterPro" id="IPR000212">
    <property type="entry name" value="DNA_helicase_UvrD/REP"/>
</dbReference>
<dbReference type="STRING" id="745531.A0A0C3SB62"/>
<evidence type="ECO:0000256" key="9">
    <source>
        <dbReference type="ARBA" id="ARBA00034808"/>
    </source>
</evidence>
<dbReference type="GO" id="GO:0000725">
    <property type="term" value="P:recombinational repair"/>
    <property type="evidence" value="ECO:0007669"/>
    <property type="project" value="TreeGrafter"/>
</dbReference>
<comment type="catalytic activity">
    <reaction evidence="10">
        <text>ATP + H2O = ADP + phosphate + H(+)</text>
        <dbReference type="Rhea" id="RHEA:13065"/>
        <dbReference type="ChEBI" id="CHEBI:15377"/>
        <dbReference type="ChEBI" id="CHEBI:15378"/>
        <dbReference type="ChEBI" id="CHEBI:30616"/>
        <dbReference type="ChEBI" id="CHEBI:43474"/>
        <dbReference type="ChEBI" id="CHEBI:456216"/>
        <dbReference type="EC" id="5.6.2.4"/>
    </reaction>
</comment>
<dbReference type="EC" id="5.6.2.4" evidence="9"/>
<evidence type="ECO:0000256" key="2">
    <source>
        <dbReference type="ARBA" id="ARBA00022741"/>
    </source>
</evidence>
<dbReference type="Pfam" id="PF13361">
    <property type="entry name" value="UvrD_C"/>
    <property type="match status" value="2"/>
</dbReference>
<feature type="binding site" evidence="11">
    <location>
        <begin position="29"/>
        <end position="36"/>
    </location>
    <ligand>
        <name>ATP</name>
        <dbReference type="ChEBI" id="CHEBI:30616"/>
    </ligand>
</feature>
<dbReference type="Gene3D" id="1.10.10.160">
    <property type="match status" value="1"/>
</dbReference>
<name>A0A0C3SB62_PHLG1</name>
<feature type="region of interest" description="Disordered" evidence="12">
    <location>
        <begin position="573"/>
        <end position="598"/>
    </location>
</feature>
<dbReference type="OrthoDB" id="1470711at2759"/>
<dbReference type="PANTHER" id="PTHR11070:SF2">
    <property type="entry name" value="ATP-DEPENDENT DNA HELICASE SRS2"/>
    <property type="match status" value="1"/>
</dbReference>
<dbReference type="Pfam" id="PF00580">
    <property type="entry name" value="UvrD-helicase"/>
    <property type="match status" value="1"/>
</dbReference>
<keyword evidence="5 11" id="KW-0067">ATP-binding</keyword>
<dbReference type="InterPro" id="IPR027417">
    <property type="entry name" value="P-loop_NTPase"/>
</dbReference>
<dbReference type="GO" id="GO:0005634">
    <property type="term" value="C:nucleus"/>
    <property type="evidence" value="ECO:0007669"/>
    <property type="project" value="TreeGrafter"/>
</dbReference>
<dbReference type="Proteomes" id="UP000053257">
    <property type="component" value="Unassembled WGS sequence"/>
</dbReference>
<evidence type="ECO:0000256" key="8">
    <source>
        <dbReference type="ARBA" id="ARBA00034617"/>
    </source>
</evidence>
<evidence type="ECO:0000313" key="15">
    <source>
        <dbReference type="EMBL" id="KIP07660.1"/>
    </source>
</evidence>
<dbReference type="AlphaFoldDB" id="A0A0C3SB62"/>
<evidence type="ECO:0000256" key="1">
    <source>
        <dbReference type="ARBA" id="ARBA00009922"/>
    </source>
</evidence>
<evidence type="ECO:0000256" key="12">
    <source>
        <dbReference type="SAM" id="MobiDB-lite"/>
    </source>
</evidence>
<evidence type="ECO:0000256" key="5">
    <source>
        <dbReference type="ARBA" id="ARBA00022840"/>
    </source>
</evidence>
<keyword evidence="2 11" id="KW-0547">Nucleotide-binding</keyword>